<dbReference type="OrthoDB" id="6708408at2"/>
<keyword evidence="3" id="KW-1185">Reference proteome</keyword>
<evidence type="ECO:0000256" key="1">
    <source>
        <dbReference type="SAM" id="MobiDB-lite"/>
    </source>
</evidence>
<proteinExistence type="predicted"/>
<reference evidence="2 3" key="1">
    <citation type="submission" date="2019-08" db="EMBL/GenBank/DDBJ databases">
        <title>Parahaliea maris sp. nov., isolated from the surface seawater.</title>
        <authorList>
            <person name="Liu Y."/>
        </authorList>
    </citation>
    <scope>NUCLEOTIDE SEQUENCE [LARGE SCALE GENOMIC DNA]</scope>
    <source>
        <strain evidence="2 3">S2-26</strain>
    </source>
</reference>
<evidence type="ECO:0000313" key="3">
    <source>
        <dbReference type="Proteomes" id="UP000321933"/>
    </source>
</evidence>
<comment type="caution">
    <text evidence="2">The sequence shown here is derived from an EMBL/GenBank/DDBJ whole genome shotgun (WGS) entry which is preliminary data.</text>
</comment>
<feature type="compositionally biased region" description="Polar residues" evidence="1">
    <location>
        <begin position="29"/>
        <end position="43"/>
    </location>
</feature>
<dbReference type="NCBIfam" id="TIGR04219">
    <property type="entry name" value="OMP_w_GlyGly"/>
    <property type="match status" value="1"/>
</dbReference>
<organism evidence="2 3">
    <name type="scientific">Parahaliea aestuarii</name>
    <dbReference type="NCBI Taxonomy" id="1852021"/>
    <lineage>
        <taxon>Bacteria</taxon>
        <taxon>Pseudomonadati</taxon>
        <taxon>Pseudomonadota</taxon>
        <taxon>Gammaproteobacteria</taxon>
        <taxon>Cellvibrionales</taxon>
        <taxon>Halieaceae</taxon>
        <taxon>Parahaliea</taxon>
    </lineage>
</organism>
<accession>A0A5C9A280</accession>
<dbReference type="AlphaFoldDB" id="A0A5C9A280"/>
<evidence type="ECO:0000313" key="2">
    <source>
        <dbReference type="EMBL" id="TXS94826.1"/>
    </source>
</evidence>
<dbReference type="InterPro" id="IPR026387">
    <property type="entry name" value="OMP_w_GlyGly"/>
</dbReference>
<protein>
    <submittedName>
        <fullName evidence="2">TIGR04219 family outer membrane beta-barrel protein</fullName>
    </submittedName>
</protein>
<name>A0A5C9A280_9GAMM</name>
<gene>
    <name evidence="2" type="ORF">FVW59_02655</name>
</gene>
<dbReference type="Proteomes" id="UP000321933">
    <property type="component" value="Unassembled WGS sequence"/>
</dbReference>
<sequence>MDADEEPTWMYLRRVPHPTPAVRHRPTKSNKLTATNTPRTVPPTFQATRSANAMKKIAATLCLLAAPAIATADVLAFKAGAAAWMADGSAPGFDAGEEQQLSLTAAFEHPIPIIPNIKVRYWDYAEKDGAAPLELSTLDAILYYEILDNPAIDLDLGVSATNFQDGRAPGRRSFEGWVPQLYGTVRVPLVGTGFGVYGEATATNWDDTSAYDVEAGLDYTLDMPVLDLSFRLGYRQVENDFDDFDDYDGKLEFSGWSLGVLIDL</sequence>
<dbReference type="EMBL" id="VRYZ01000001">
    <property type="protein sequence ID" value="TXS94826.1"/>
    <property type="molecule type" value="Genomic_DNA"/>
</dbReference>
<feature type="region of interest" description="Disordered" evidence="1">
    <location>
        <begin position="19"/>
        <end position="43"/>
    </location>
</feature>